<evidence type="ECO:0000256" key="15">
    <source>
        <dbReference type="SAM" id="Phobius"/>
    </source>
</evidence>
<dbReference type="AlphaFoldDB" id="A0A4V5ZWU8"/>
<evidence type="ECO:0000256" key="3">
    <source>
        <dbReference type="ARBA" id="ARBA00005189"/>
    </source>
</evidence>
<dbReference type="PANTHER" id="PTHR12317">
    <property type="entry name" value="DIACYLGLYCEROL O-ACYLTRANSFERASE"/>
    <property type="match status" value="1"/>
</dbReference>
<keyword evidence="10" id="KW-0256">Endoplasmic reticulum</keyword>
<keyword evidence="13 15" id="KW-0472">Membrane</keyword>
<dbReference type="EMBL" id="AZBU02000015">
    <property type="protein sequence ID" value="TKR57495.1"/>
    <property type="molecule type" value="Genomic_DNA"/>
</dbReference>
<evidence type="ECO:0000256" key="13">
    <source>
        <dbReference type="ARBA" id="ARBA00023136"/>
    </source>
</evidence>
<dbReference type="GO" id="GO:0005789">
    <property type="term" value="C:endoplasmic reticulum membrane"/>
    <property type="evidence" value="ECO:0007669"/>
    <property type="project" value="UniProtKB-SubCell"/>
</dbReference>
<keyword evidence="7" id="KW-0808">Transferase</keyword>
<dbReference type="PANTHER" id="PTHR12317:SF0">
    <property type="entry name" value="ACYLTRANSFERASE"/>
    <property type="match status" value="1"/>
</dbReference>
<dbReference type="STRING" id="34508.A0A4V5ZWU8"/>
<keyword evidence="8 15" id="KW-0812">Transmembrane</keyword>
<comment type="caution">
    <text evidence="16">The sequence shown here is derived from an EMBL/GenBank/DDBJ whole genome shotgun (WGS) entry which is preliminary data.</text>
</comment>
<dbReference type="GO" id="GO:0004144">
    <property type="term" value="F:diacylglycerol O-acyltransferase activity"/>
    <property type="evidence" value="ECO:0007669"/>
    <property type="project" value="UniProtKB-EC"/>
</dbReference>
<keyword evidence="6" id="KW-0444">Lipid biosynthesis</keyword>
<reference evidence="16 17" key="1">
    <citation type="journal article" date="2015" name="Genome Biol.">
        <title>Comparative genomics of Steinernema reveals deeply conserved gene regulatory networks.</title>
        <authorList>
            <person name="Dillman A.R."/>
            <person name="Macchietto M."/>
            <person name="Porter C.F."/>
            <person name="Rogers A."/>
            <person name="Williams B."/>
            <person name="Antoshechkin I."/>
            <person name="Lee M.M."/>
            <person name="Goodwin Z."/>
            <person name="Lu X."/>
            <person name="Lewis E.E."/>
            <person name="Goodrich-Blair H."/>
            <person name="Stock S.P."/>
            <person name="Adams B.J."/>
            <person name="Sternberg P.W."/>
            <person name="Mortazavi A."/>
        </authorList>
    </citation>
    <scope>NUCLEOTIDE SEQUENCE [LARGE SCALE GENOMIC DNA]</scope>
    <source>
        <strain evidence="16 17">ALL</strain>
    </source>
</reference>
<reference evidence="16 17" key="2">
    <citation type="journal article" date="2019" name="G3 (Bethesda)">
        <title>Hybrid Assembly of the Genome of the Entomopathogenic Nematode Steinernema carpocapsae Identifies the X-Chromosome.</title>
        <authorList>
            <person name="Serra L."/>
            <person name="Macchietto M."/>
            <person name="Macias-Munoz A."/>
            <person name="McGill C.J."/>
            <person name="Rodriguez I.M."/>
            <person name="Rodriguez B."/>
            <person name="Murad R."/>
            <person name="Mortazavi A."/>
        </authorList>
    </citation>
    <scope>NUCLEOTIDE SEQUENCE [LARGE SCALE GENOMIC DNA]</scope>
    <source>
        <strain evidence="16 17">ALL</strain>
    </source>
</reference>
<evidence type="ECO:0000256" key="11">
    <source>
        <dbReference type="ARBA" id="ARBA00022989"/>
    </source>
</evidence>
<evidence type="ECO:0000256" key="5">
    <source>
        <dbReference type="ARBA" id="ARBA00013244"/>
    </source>
</evidence>
<keyword evidence="17" id="KW-1185">Reference proteome</keyword>
<dbReference type="OrthoDB" id="264532at2759"/>
<name>A0A4V5ZWU8_STECR</name>
<dbReference type="GO" id="GO:0019432">
    <property type="term" value="P:triglyceride biosynthetic process"/>
    <property type="evidence" value="ECO:0007669"/>
    <property type="project" value="TreeGrafter"/>
</dbReference>
<keyword evidence="14" id="KW-0012">Acyltransferase</keyword>
<dbReference type="GO" id="GO:0006071">
    <property type="term" value="P:glycerol metabolic process"/>
    <property type="evidence" value="ECO:0007669"/>
    <property type="project" value="UniProtKB-KW"/>
</dbReference>
<proteinExistence type="inferred from homology"/>
<evidence type="ECO:0000256" key="9">
    <source>
        <dbReference type="ARBA" id="ARBA00022798"/>
    </source>
</evidence>
<dbReference type="EC" id="2.3.1.20" evidence="5"/>
<gene>
    <name evidence="16" type="ORF">L596_030750</name>
</gene>
<keyword evidence="11 15" id="KW-1133">Transmembrane helix</keyword>
<dbReference type="Pfam" id="PF03982">
    <property type="entry name" value="DAGAT"/>
    <property type="match status" value="1"/>
</dbReference>
<evidence type="ECO:0000256" key="10">
    <source>
        <dbReference type="ARBA" id="ARBA00022824"/>
    </source>
</evidence>
<evidence type="ECO:0000256" key="2">
    <source>
        <dbReference type="ARBA" id="ARBA00004771"/>
    </source>
</evidence>
<evidence type="ECO:0000256" key="6">
    <source>
        <dbReference type="ARBA" id="ARBA00022516"/>
    </source>
</evidence>
<keyword evidence="12" id="KW-0443">Lipid metabolism</keyword>
<comment type="similarity">
    <text evidence="4">Belongs to the diacylglycerol acyltransferase family.</text>
</comment>
<accession>A0A4V5ZWU8</accession>
<evidence type="ECO:0000256" key="12">
    <source>
        <dbReference type="ARBA" id="ARBA00023098"/>
    </source>
</evidence>
<organism evidence="16 17">
    <name type="scientific">Steinernema carpocapsae</name>
    <name type="common">Entomopathogenic nematode</name>
    <dbReference type="NCBI Taxonomy" id="34508"/>
    <lineage>
        <taxon>Eukaryota</taxon>
        <taxon>Metazoa</taxon>
        <taxon>Ecdysozoa</taxon>
        <taxon>Nematoda</taxon>
        <taxon>Chromadorea</taxon>
        <taxon>Rhabditida</taxon>
        <taxon>Tylenchina</taxon>
        <taxon>Panagrolaimomorpha</taxon>
        <taxon>Strongyloidoidea</taxon>
        <taxon>Steinernematidae</taxon>
        <taxon>Steinernema</taxon>
    </lineage>
</organism>
<comment type="subcellular location">
    <subcellularLocation>
        <location evidence="1">Endoplasmic reticulum membrane</location>
        <topology evidence="1">Multi-pass membrane protein</topology>
    </subcellularLocation>
</comment>
<evidence type="ECO:0000256" key="1">
    <source>
        <dbReference type="ARBA" id="ARBA00004477"/>
    </source>
</evidence>
<evidence type="ECO:0000256" key="8">
    <source>
        <dbReference type="ARBA" id="ARBA00022692"/>
    </source>
</evidence>
<evidence type="ECO:0000313" key="16">
    <source>
        <dbReference type="EMBL" id="TKR57495.1"/>
    </source>
</evidence>
<keyword evidence="9" id="KW-0319">Glycerol metabolism</keyword>
<evidence type="ECO:0000256" key="14">
    <source>
        <dbReference type="ARBA" id="ARBA00023315"/>
    </source>
</evidence>
<evidence type="ECO:0000256" key="7">
    <source>
        <dbReference type="ARBA" id="ARBA00022679"/>
    </source>
</evidence>
<evidence type="ECO:0000256" key="4">
    <source>
        <dbReference type="ARBA" id="ARBA00005420"/>
    </source>
</evidence>
<dbReference type="InterPro" id="IPR007130">
    <property type="entry name" value="DAGAT"/>
</dbReference>
<sequence length="163" mass="18547">MEFAPLNVPLNRRLETAAVLFHVMNFTLFPILSFVIPLILLFSPFFPLVIAYFIYLYYDWDTPAKGSRPSEWFRNWSIWKRFADYFPVKIVKTAEIPPDHNYIFGSHPHGVICHGIFCAAGTEGAGFSKIFPGIIPSLGYSENPVYDAAQEMAGHGYGVYLRC</sequence>
<dbReference type="Proteomes" id="UP000298663">
    <property type="component" value="Unassembled WGS sequence"/>
</dbReference>
<evidence type="ECO:0000313" key="17">
    <source>
        <dbReference type="Proteomes" id="UP000298663"/>
    </source>
</evidence>
<comment type="pathway">
    <text evidence="3">Lipid metabolism.</text>
</comment>
<feature type="transmembrane region" description="Helical" evidence="15">
    <location>
        <begin position="31"/>
        <end position="58"/>
    </location>
</feature>
<protein>
    <recommendedName>
        <fullName evidence="5">diacylglycerol O-acyltransferase</fullName>
        <ecNumber evidence="5">2.3.1.20</ecNumber>
    </recommendedName>
</protein>
<comment type="pathway">
    <text evidence="2">Glycerolipid metabolism; triacylglycerol biosynthesis.</text>
</comment>